<feature type="compositionally biased region" description="Polar residues" evidence="1">
    <location>
        <begin position="104"/>
        <end position="114"/>
    </location>
</feature>
<keyword evidence="2" id="KW-0732">Signal</keyword>
<gene>
    <name evidence="4" type="primary">LOC116307044</name>
</gene>
<evidence type="ECO:0000256" key="1">
    <source>
        <dbReference type="SAM" id="MobiDB-lite"/>
    </source>
</evidence>
<accession>A0A6P8J4Y1</accession>
<name>A0A6P8J4Y1_ACTTE</name>
<feature type="chain" id="PRO_5028251175" evidence="2">
    <location>
        <begin position="24"/>
        <end position="125"/>
    </location>
</feature>
<dbReference type="AlphaFoldDB" id="A0A6P8J4Y1"/>
<dbReference type="Proteomes" id="UP000515163">
    <property type="component" value="Unplaced"/>
</dbReference>
<dbReference type="RefSeq" id="XP_031573043.1">
    <property type="nucleotide sequence ID" value="XM_031717183.1"/>
</dbReference>
<dbReference type="KEGG" id="aten:116307044"/>
<evidence type="ECO:0000313" key="3">
    <source>
        <dbReference type="Proteomes" id="UP000515163"/>
    </source>
</evidence>
<evidence type="ECO:0000256" key="2">
    <source>
        <dbReference type="SAM" id="SignalP"/>
    </source>
</evidence>
<feature type="compositionally biased region" description="Basic and acidic residues" evidence="1">
    <location>
        <begin position="115"/>
        <end position="125"/>
    </location>
</feature>
<evidence type="ECO:0000313" key="4">
    <source>
        <dbReference type="RefSeq" id="XP_031573043.1"/>
    </source>
</evidence>
<proteinExistence type="predicted"/>
<feature type="region of interest" description="Disordered" evidence="1">
    <location>
        <begin position="102"/>
        <end position="125"/>
    </location>
</feature>
<sequence>MKFQIASIVLLAVIFQFGHRVSGKCQGPQAGLFDTDWATCLPAVDKAGTTCPHNFLKIGDNSYGCGESHTFIRDSNHRRVVDKPFICCLLTPVIDMKVKDAPCLSNSGGSNSQKDLQDKIESKSH</sequence>
<feature type="signal peptide" evidence="2">
    <location>
        <begin position="1"/>
        <end position="23"/>
    </location>
</feature>
<organism evidence="3 4">
    <name type="scientific">Actinia tenebrosa</name>
    <name type="common">Australian red waratah sea anemone</name>
    <dbReference type="NCBI Taxonomy" id="6105"/>
    <lineage>
        <taxon>Eukaryota</taxon>
        <taxon>Metazoa</taxon>
        <taxon>Cnidaria</taxon>
        <taxon>Anthozoa</taxon>
        <taxon>Hexacorallia</taxon>
        <taxon>Actiniaria</taxon>
        <taxon>Actiniidae</taxon>
        <taxon>Actinia</taxon>
    </lineage>
</organism>
<protein>
    <submittedName>
        <fullName evidence="4">Uncharacterized protein LOC116307044</fullName>
    </submittedName>
</protein>
<keyword evidence="3" id="KW-1185">Reference proteome</keyword>
<dbReference type="GeneID" id="116307044"/>
<reference evidence="4" key="1">
    <citation type="submission" date="2025-08" db="UniProtKB">
        <authorList>
            <consortium name="RefSeq"/>
        </authorList>
    </citation>
    <scope>IDENTIFICATION</scope>
    <source>
        <tissue evidence="4">Tentacle</tissue>
    </source>
</reference>
<dbReference type="OrthoDB" id="5979579at2759"/>
<dbReference type="InParanoid" id="A0A6P8J4Y1"/>